<dbReference type="KEGG" id="epa:110246679"/>
<dbReference type="PANTHER" id="PTHR46791:SF5">
    <property type="entry name" value="CLR5 DOMAIN-CONTAINING PROTEIN-RELATED"/>
    <property type="match status" value="1"/>
</dbReference>
<organism evidence="3 4">
    <name type="scientific">Exaiptasia diaphana</name>
    <name type="common">Tropical sea anemone</name>
    <name type="synonym">Aiptasia pulchella</name>
    <dbReference type="NCBI Taxonomy" id="2652724"/>
    <lineage>
        <taxon>Eukaryota</taxon>
        <taxon>Metazoa</taxon>
        <taxon>Cnidaria</taxon>
        <taxon>Anthozoa</taxon>
        <taxon>Hexacorallia</taxon>
        <taxon>Actiniaria</taxon>
        <taxon>Aiptasiidae</taxon>
        <taxon>Exaiptasia</taxon>
    </lineage>
</organism>
<feature type="domain" description="Integrase core" evidence="2">
    <location>
        <begin position="13"/>
        <end position="135"/>
    </location>
</feature>
<name>A0A913XRV3_EXADI</name>
<evidence type="ECO:0000313" key="3">
    <source>
        <dbReference type="EnsemblMetazoa" id="XP_020908704.2"/>
    </source>
</evidence>
<dbReference type="RefSeq" id="XP_020908704.2">
    <property type="nucleotide sequence ID" value="XM_021053045.2"/>
</dbReference>
<dbReference type="GeneID" id="110246679"/>
<feature type="chain" id="PRO_5037455780" description="Integrase core domain-containing protein" evidence="1">
    <location>
        <begin position="25"/>
        <end position="239"/>
    </location>
</feature>
<reference evidence="3" key="1">
    <citation type="submission" date="2022-11" db="UniProtKB">
        <authorList>
            <consortium name="EnsemblMetazoa"/>
        </authorList>
    </citation>
    <scope>IDENTIFICATION</scope>
</reference>
<protein>
    <recommendedName>
        <fullName evidence="2">Integrase core domain-containing protein</fullName>
    </recommendedName>
</protein>
<evidence type="ECO:0000256" key="1">
    <source>
        <dbReference type="SAM" id="SignalP"/>
    </source>
</evidence>
<dbReference type="EnsemblMetazoa" id="XM_021053045.2">
    <property type="protein sequence ID" value="XP_020908704.2"/>
    <property type="gene ID" value="LOC110246679"/>
</dbReference>
<dbReference type="PANTHER" id="PTHR46791">
    <property type="entry name" value="EXPRESSED PROTEIN"/>
    <property type="match status" value="1"/>
</dbReference>
<dbReference type="InterPro" id="IPR058913">
    <property type="entry name" value="Integrase_dom_put"/>
</dbReference>
<proteinExistence type="predicted"/>
<evidence type="ECO:0000259" key="2">
    <source>
        <dbReference type="Pfam" id="PF24764"/>
    </source>
</evidence>
<dbReference type="Pfam" id="PF24764">
    <property type="entry name" value="rva_4"/>
    <property type="match status" value="1"/>
</dbReference>
<keyword evidence="4" id="KW-1185">Reference proteome</keyword>
<sequence length="239" mass="27899">KKCVCKLLILFVCISLIVLPQTLRVDRGTETDVMTTIHCFLREKNGDLDDPTDSVLYGPSTQNKIERWWRELLERMEKFFKDQLKALVESGEYDSSSQSDRALLAYVYIPVVQKELDVFRECVWNNHRTRKQKKKELPAGVPEHIFHFPEQYGGEQCGIPITEEQLLEVAELSDVFDYDDDYLNAAVRKECQQHLPNVEEIEPKDAKDAYLYLKSNVDEDVFEIHTWNLQSFCAGFRVK</sequence>
<keyword evidence="1" id="KW-0732">Signal</keyword>
<dbReference type="Proteomes" id="UP000887567">
    <property type="component" value="Unplaced"/>
</dbReference>
<accession>A0A913XRV3</accession>
<dbReference type="AlphaFoldDB" id="A0A913XRV3"/>
<feature type="signal peptide" evidence="1">
    <location>
        <begin position="1"/>
        <end position="24"/>
    </location>
</feature>
<evidence type="ECO:0000313" key="4">
    <source>
        <dbReference type="Proteomes" id="UP000887567"/>
    </source>
</evidence>
<dbReference type="OrthoDB" id="5984603at2759"/>